<dbReference type="InterPro" id="IPR029061">
    <property type="entry name" value="THDP-binding"/>
</dbReference>
<evidence type="ECO:0000259" key="4">
    <source>
        <dbReference type="SMART" id="SM00861"/>
    </source>
</evidence>
<dbReference type="Pfam" id="PF02780">
    <property type="entry name" value="Transketolase_C"/>
    <property type="match status" value="1"/>
</dbReference>
<dbReference type="InterPro" id="IPR033248">
    <property type="entry name" value="Transketolase_C"/>
</dbReference>
<dbReference type="SMART" id="SM00861">
    <property type="entry name" value="Transket_pyr"/>
    <property type="match status" value="1"/>
</dbReference>
<dbReference type="Proteomes" id="UP000195514">
    <property type="component" value="Chromosome I"/>
</dbReference>
<feature type="domain" description="Transketolase-like pyrimidine-binding" evidence="4">
    <location>
        <begin position="13"/>
        <end position="188"/>
    </location>
</feature>
<evidence type="ECO:0000256" key="3">
    <source>
        <dbReference type="ARBA" id="ARBA00023052"/>
    </source>
</evidence>
<evidence type="ECO:0000256" key="1">
    <source>
        <dbReference type="ARBA" id="ARBA00001964"/>
    </source>
</evidence>
<dbReference type="Gene3D" id="3.40.50.920">
    <property type="match status" value="1"/>
</dbReference>
<dbReference type="SUPFAM" id="SSF52518">
    <property type="entry name" value="Thiamin diphosphate-binding fold (THDP-binding)"/>
    <property type="match status" value="1"/>
</dbReference>
<organism evidence="5 6">
    <name type="scientific">Candidatus Brevifilum fermentans</name>
    <dbReference type="NCBI Taxonomy" id="1986204"/>
    <lineage>
        <taxon>Bacteria</taxon>
        <taxon>Bacillati</taxon>
        <taxon>Chloroflexota</taxon>
        <taxon>Anaerolineae</taxon>
        <taxon>Anaerolineales</taxon>
        <taxon>Anaerolineaceae</taxon>
        <taxon>Candidatus Brevifilum</taxon>
    </lineage>
</organism>
<dbReference type="SUPFAM" id="SSF52922">
    <property type="entry name" value="TK C-terminal domain-like"/>
    <property type="match status" value="1"/>
</dbReference>
<dbReference type="InterPro" id="IPR009014">
    <property type="entry name" value="Transketo_C/PFOR_II"/>
</dbReference>
<dbReference type="FunFam" id="3.40.50.970:FF:000001">
    <property type="entry name" value="Pyruvate dehydrogenase E1 beta subunit"/>
    <property type="match status" value="1"/>
</dbReference>
<name>A0A1Y6K6R0_9CHLR</name>
<keyword evidence="3" id="KW-0786">Thiamine pyrophosphate</keyword>
<proteinExistence type="predicted"/>
<dbReference type="Pfam" id="PF02779">
    <property type="entry name" value="Transket_pyr"/>
    <property type="match status" value="1"/>
</dbReference>
<evidence type="ECO:0000313" key="5">
    <source>
        <dbReference type="EMBL" id="SMX55284.1"/>
    </source>
</evidence>
<dbReference type="PANTHER" id="PTHR43257">
    <property type="entry name" value="PYRUVATE DEHYDROGENASE E1 COMPONENT BETA SUBUNIT"/>
    <property type="match status" value="1"/>
</dbReference>
<dbReference type="EC" id="1.1.1.-" evidence="5"/>
<evidence type="ECO:0000313" key="6">
    <source>
        <dbReference type="Proteomes" id="UP000195514"/>
    </source>
</evidence>
<dbReference type="EMBL" id="LT859958">
    <property type="protein sequence ID" value="SMX55284.1"/>
    <property type="molecule type" value="Genomic_DNA"/>
</dbReference>
<accession>A0A1Y6K6R0</accession>
<dbReference type="Gene3D" id="3.40.50.970">
    <property type="match status" value="1"/>
</dbReference>
<keyword evidence="2 5" id="KW-0560">Oxidoreductase</keyword>
<sequence length="337" mass="36656">MLQKLWGGSMPEITYRQAIHDAMVEEMRRDKRVFLIGEDIGTYGGAFGVSAGMLAEFGPDRVIETPISEEAIIGTAAGAAMVGMRPIAELMFMDFIFLAMEPLVNQAAKARYMFGGKATVPMVVRLPGGSGTGAAAQHSQSLETILMHIPGLKVVAPSTPYDAKGLLISSIRDQNPVCFVEHKLLYKIKGEVPEEEYLIPLGEADIKRVGRDITIVASGIMVHKSLDAAKIVEEDGISIEVVDPRTLSPLDVDTIAKSVKKTGRLLVVHEAVKTAGWAGEVMASVSETKAWDYLDAPMRRLTGKDVPIPYNRHLEAAAVPQVDDIVREVRAMVNNKY</sequence>
<dbReference type="KEGG" id="abat:CFX1CAM_2219"/>
<protein>
    <submittedName>
        <fullName evidence="5">Acetoin:2,6-dichlorophenolindophenol oxidoreductase subunit beta</fullName>
        <ecNumber evidence="5">1.1.1.-</ecNumber>
    </submittedName>
</protein>
<gene>
    <name evidence="5" type="primary">acoB</name>
    <name evidence="5" type="ORF">CFX1CAM_2219</name>
</gene>
<comment type="cofactor">
    <cofactor evidence="1">
        <name>thiamine diphosphate</name>
        <dbReference type="ChEBI" id="CHEBI:58937"/>
    </cofactor>
</comment>
<dbReference type="GO" id="GO:0016491">
    <property type="term" value="F:oxidoreductase activity"/>
    <property type="evidence" value="ECO:0007669"/>
    <property type="project" value="UniProtKB-KW"/>
</dbReference>
<dbReference type="NCBIfam" id="NF006667">
    <property type="entry name" value="PRK09212.1"/>
    <property type="match status" value="1"/>
</dbReference>
<reference evidence="6" key="1">
    <citation type="submission" date="2017-05" db="EMBL/GenBank/DDBJ databases">
        <authorList>
            <person name="Kirkegaard R."/>
            <person name="Mcilroy J S."/>
        </authorList>
    </citation>
    <scope>NUCLEOTIDE SEQUENCE [LARGE SCALE GENOMIC DNA]</scope>
</reference>
<dbReference type="InterPro" id="IPR005475">
    <property type="entry name" value="Transketolase-like_Pyr-bd"/>
</dbReference>
<keyword evidence="6" id="KW-1185">Reference proteome</keyword>
<dbReference type="CDD" id="cd07036">
    <property type="entry name" value="TPP_PYR_E1-PDHc-beta_like"/>
    <property type="match status" value="1"/>
</dbReference>
<dbReference type="PANTHER" id="PTHR43257:SF2">
    <property type="entry name" value="PYRUVATE DEHYDROGENASE E1 COMPONENT SUBUNIT BETA"/>
    <property type="match status" value="1"/>
</dbReference>
<dbReference type="FunFam" id="3.40.50.920:FF:000001">
    <property type="entry name" value="Pyruvate dehydrogenase E1 beta subunit"/>
    <property type="match status" value="1"/>
</dbReference>
<dbReference type="AlphaFoldDB" id="A0A1Y6K6R0"/>
<evidence type="ECO:0000256" key="2">
    <source>
        <dbReference type="ARBA" id="ARBA00023002"/>
    </source>
</evidence>